<keyword evidence="1" id="KW-0812">Transmembrane</keyword>
<dbReference type="Proteomes" id="UP001202281">
    <property type="component" value="Unassembled WGS sequence"/>
</dbReference>
<evidence type="ECO:0000313" key="2">
    <source>
        <dbReference type="EMBL" id="MCJ2187771.1"/>
    </source>
</evidence>
<sequence>MTGPTETEIWFEQWLWSYMPCHWKGWAIVILHIAAVLTMVSLPNLAASHFRQGWIAHLAIIPLVAALFSLNRISKRHCRPSGG</sequence>
<dbReference type="EMBL" id="JALHLG010000018">
    <property type="protein sequence ID" value="MCJ2187771.1"/>
    <property type="molecule type" value="Genomic_DNA"/>
</dbReference>
<evidence type="ECO:0000256" key="1">
    <source>
        <dbReference type="SAM" id="Phobius"/>
    </source>
</evidence>
<evidence type="ECO:0000313" key="3">
    <source>
        <dbReference type="Proteomes" id="UP001202281"/>
    </source>
</evidence>
<keyword evidence="3" id="KW-1185">Reference proteome</keyword>
<keyword evidence="1" id="KW-0472">Membrane</keyword>
<accession>A0ABT0BSL0</accession>
<organism evidence="2 3">
    <name type="scientific">Novosphingobium beihaiensis</name>
    <dbReference type="NCBI Taxonomy" id="2930389"/>
    <lineage>
        <taxon>Bacteria</taxon>
        <taxon>Pseudomonadati</taxon>
        <taxon>Pseudomonadota</taxon>
        <taxon>Alphaproteobacteria</taxon>
        <taxon>Sphingomonadales</taxon>
        <taxon>Sphingomonadaceae</taxon>
        <taxon>Novosphingobium</taxon>
    </lineage>
</organism>
<dbReference type="RefSeq" id="WP_243921788.1">
    <property type="nucleotide sequence ID" value="NZ_JALHLG010000018.1"/>
</dbReference>
<keyword evidence="1" id="KW-1133">Transmembrane helix</keyword>
<feature type="transmembrane region" description="Helical" evidence="1">
    <location>
        <begin position="54"/>
        <end position="71"/>
    </location>
</feature>
<feature type="transmembrane region" description="Helical" evidence="1">
    <location>
        <begin position="23"/>
        <end position="42"/>
    </location>
</feature>
<reference evidence="2 3" key="1">
    <citation type="submission" date="2022-04" db="EMBL/GenBank/DDBJ databases">
        <title>Identification of a novel bacterium isolated from mangrove sediments.</title>
        <authorList>
            <person name="Pan X."/>
        </authorList>
    </citation>
    <scope>NUCLEOTIDE SEQUENCE [LARGE SCALE GENOMIC DNA]</scope>
    <source>
        <strain evidence="2 3">B2638</strain>
    </source>
</reference>
<protein>
    <submittedName>
        <fullName evidence="2">Uncharacterized protein</fullName>
    </submittedName>
</protein>
<gene>
    <name evidence="2" type="ORF">MTR66_13200</name>
</gene>
<proteinExistence type="predicted"/>
<name>A0ABT0BSL0_9SPHN</name>
<comment type="caution">
    <text evidence="2">The sequence shown here is derived from an EMBL/GenBank/DDBJ whole genome shotgun (WGS) entry which is preliminary data.</text>
</comment>